<dbReference type="Proteomes" id="UP000051269">
    <property type="component" value="Unassembled WGS sequence"/>
</dbReference>
<name>A0A0R2RL52_9BACT</name>
<dbReference type="Pfam" id="PF13561">
    <property type="entry name" value="adh_short_C2"/>
    <property type="match status" value="1"/>
</dbReference>
<organism evidence="3 4">
    <name type="scientific">Verrucomicrobia subdivision 6 bacterium BACL9 MAG-120507-bin52</name>
    <dbReference type="NCBI Taxonomy" id="1655590"/>
    <lineage>
        <taxon>Bacteria</taxon>
        <taxon>Pseudomonadati</taxon>
        <taxon>Verrucomicrobiota</taxon>
        <taxon>Verrucomicrobiia</taxon>
        <taxon>Verrucomicrobiales</taxon>
        <taxon>Verrucomicrobia subdivision 6</taxon>
    </lineage>
</organism>
<protein>
    <recommendedName>
        <fullName evidence="5">Short-chain dehydrogenase</fullName>
    </recommendedName>
</protein>
<keyword evidence="2" id="KW-0560">Oxidoreductase</keyword>
<dbReference type="PRINTS" id="PR00080">
    <property type="entry name" value="SDRFAMILY"/>
</dbReference>
<dbReference type="CDD" id="cd05233">
    <property type="entry name" value="SDR_c"/>
    <property type="match status" value="1"/>
</dbReference>
<dbReference type="EMBL" id="LIBO01000004">
    <property type="protein sequence ID" value="KRO63174.1"/>
    <property type="molecule type" value="Genomic_DNA"/>
</dbReference>
<comment type="similarity">
    <text evidence="1">Belongs to the short-chain dehydrogenases/reductases (SDR) family.</text>
</comment>
<evidence type="ECO:0000313" key="4">
    <source>
        <dbReference type="Proteomes" id="UP000051269"/>
    </source>
</evidence>
<gene>
    <name evidence="3" type="ORF">ABR82_07455</name>
</gene>
<accession>A0A0R2RL52</accession>
<dbReference type="AlphaFoldDB" id="A0A0R2RL52"/>
<dbReference type="PANTHER" id="PTHR43639:SF1">
    <property type="entry name" value="SHORT-CHAIN DEHYDROGENASE_REDUCTASE FAMILY PROTEIN"/>
    <property type="match status" value="1"/>
</dbReference>
<dbReference type="GO" id="GO:0016491">
    <property type="term" value="F:oxidoreductase activity"/>
    <property type="evidence" value="ECO:0007669"/>
    <property type="project" value="UniProtKB-KW"/>
</dbReference>
<evidence type="ECO:0000256" key="2">
    <source>
        <dbReference type="ARBA" id="ARBA00023002"/>
    </source>
</evidence>
<dbReference type="InterPro" id="IPR036291">
    <property type="entry name" value="NAD(P)-bd_dom_sf"/>
</dbReference>
<evidence type="ECO:0000256" key="1">
    <source>
        <dbReference type="ARBA" id="ARBA00006484"/>
    </source>
</evidence>
<reference evidence="3 4" key="1">
    <citation type="submission" date="2015-10" db="EMBL/GenBank/DDBJ databases">
        <title>Metagenome-Assembled Genomes uncover a global brackish microbiome.</title>
        <authorList>
            <person name="Hugerth L.W."/>
            <person name="Larsson J."/>
            <person name="Alneberg J."/>
            <person name="Lindh M.V."/>
            <person name="Legrand C."/>
            <person name="Pinhassi J."/>
            <person name="Andersson A.F."/>
        </authorList>
    </citation>
    <scope>NUCLEOTIDE SEQUENCE [LARGE SCALE GENOMIC DNA]</scope>
    <source>
        <strain evidence="3">BACL18 MAG-120507-bin52</strain>
    </source>
</reference>
<evidence type="ECO:0008006" key="5">
    <source>
        <dbReference type="Google" id="ProtNLM"/>
    </source>
</evidence>
<proteinExistence type="inferred from homology"/>
<comment type="caution">
    <text evidence="3">The sequence shown here is derived from an EMBL/GenBank/DDBJ whole genome shotgun (WGS) entry which is preliminary data.</text>
</comment>
<dbReference type="PANTHER" id="PTHR43639">
    <property type="entry name" value="OXIDOREDUCTASE, SHORT-CHAIN DEHYDROGENASE/REDUCTASE FAMILY (AFU_ORTHOLOGUE AFUA_5G02870)"/>
    <property type="match status" value="1"/>
</dbReference>
<sequence length="241" mass="26200">MKRSTQPVALITGASQGLGAYLAKEISQLGYAMVLHHRSGAARTARLAREIRNLGSPVLVVRADLSLPDSVDRLFREIRHRFGRLDLLINNTGTYRPTPLLRTRADDWFAGLHSTCTATFLATQASLPLFPKSGGRIINMGDSAADRLTPRQRAPGYHVGKIGVTLLTRSFAAQLISRKITVNQISPGYLQNSVDLPPSKKLPSGRPISFSELFAAVLYLLSPEASQLTGNNLTLSGGWNL</sequence>
<dbReference type="InterPro" id="IPR002347">
    <property type="entry name" value="SDR_fam"/>
</dbReference>
<dbReference type="PRINTS" id="PR00081">
    <property type="entry name" value="GDHRDH"/>
</dbReference>
<dbReference type="Gene3D" id="3.40.50.720">
    <property type="entry name" value="NAD(P)-binding Rossmann-like Domain"/>
    <property type="match status" value="1"/>
</dbReference>
<evidence type="ECO:0000313" key="3">
    <source>
        <dbReference type="EMBL" id="KRO63174.1"/>
    </source>
</evidence>
<dbReference type="SUPFAM" id="SSF51735">
    <property type="entry name" value="NAD(P)-binding Rossmann-fold domains"/>
    <property type="match status" value="1"/>
</dbReference>